<organism evidence="11 12">
    <name type="scientific">Jimgerdemannia flammicorona</name>
    <dbReference type="NCBI Taxonomy" id="994334"/>
    <lineage>
        <taxon>Eukaryota</taxon>
        <taxon>Fungi</taxon>
        <taxon>Fungi incertae sedis</taxon>
        <taxon>Mucoromycota</taxon>
        <taxon>Mucoromycotina</taxon>
        <taxon>Endogonomycetes</taxon>
        <taxon>Endogonales</taxon>
        <taxon>Endogonaceae</taxon>
        <taxon>Jimgerdemannia</taxon>
    </lineage>
</organism>
<evidence type="ECO:0000256" key="3">
    <source>
        <dbReference type="ARBA" id="ARBA00022448"/>
    </source>
</evidence>
<evidence type="ECO:0000313" key="12">
    <source>
        <dbReference type="Proteomes" id="UP000268093"/>
    </source>
</evidence>
<evidence type="ECO:0000256" key="6">
    <source>
        <dbReference type="ARBA" id="ARBA00022989"/>
    </source>
</evidence>
<evidence type="ECO:0000256" key="8">
    <source>
        <dbReference type="ARBA" id="ARBA00023136"/>
    </source>
</evidence>
<keyword evidence="8 9" id="KW-0472">Membrane</keyword>
<evidence type="ECO:0008006" key="13">
    <source>
        <dbReference type="Google" id="ProtNLM"/>
    </source>
</evidence>
<keyword evidence="7" id="KW-0496">Mitochondrion</keyword>
<dbReference type="Proteomes" id="UP000268093">
    <property type="component" value="Unassembled WGS sequence"/>
</dbReference>
<evidence type="ECO:0000256" key="2">
    <source>
        <dbReference type="ARBA" id="ARBA00006375"/>
    </source>
</evidence>
<keyword evidence="12" id="KW-1185">Reference proteome</keyword>
<dbReference type="EMBL" id="RBNI01002331">
    <property type="protein sequence ID" value="RUP49401.1"/>
    <property type="molecule type" value="Genomic_DNA"/>
</dbReference>
<dbReference type="PROSITE" id="PS50920">
    <property type="entry name" value="SOLCAR"/>
    <property type="match status" value="1"/>
</dbReference>
<gene>
    <name evidence="11" type="ORF">BC936DRAFT_142602</name>
</gene>
<evidence type="ECO:0000256" key="1">
    <source>
        <dbReference type="ARBA" id="ARBA00004225"/>
    </source>
</evidence>
<comment type="subcellular location">
    <subcellularLocation>
        <location evidence="1">Mitochondrion membrane</location>
        <topology evidence="1">Multi-pass membrane protein</topology>
    </subcellularLocation>
</comment>
<sequence length="73" mass="8511">MQAEPDTTPRHLRYRGVWDCAVRCYREEGFRVFFKGLNATIVRAFPCNAATFAAYTYTMRVLTANESREEVRV</sequence>
<evidence type="ECO:0000256" key="4">
    <source>
        <dbReference type="ARBA" id="ARBA00022692"/>
    </source>
</evidence>
<reference evidence="11 12" key="1">
    <citation type="journal article" date="2018" name="New Phytol.">
        <title>Phylogenomics of Endogonaceae and evolution of mycorrhizas within Mucoromycota.</title>
        <authorList>
            <person name="Chang Y."/>
            <person name="Desiro A."/>
            <person name="Na H."/>
            <person name="Sandor L."/>
            <person name="Lipzen A."/>
            <person name="Clum A."/>
            <person name="Barry K."/>
            <person name="Grigoriev I.V."/>
            <person name="Martin F.M."/>
            <person name="Stajich J.E."/>
            <person name="Smith M.E."/>
            <person name="Bonito G."/>
            <person name="Spatafora J.W."/>
        </authorList>
    </citation>
    <scope>NUCLEOTIDE SEQUENCE [LARGE SCALE GENOMIC DNA]</scope>
    <source>
        <strain evidence="11 12">GMNB39</strain>
    </source>
</reference>
<evidence type="ECO:0000256" key="5">
    <source>
        <dbReference type="ARBA" id="ARBA00022737"/>
    </source>
</evidence>
<proteinExistence type="inferred from homology"/>
<dbReference type="SUPFAM" id="SSF103506">
    <property type="entry name" value="Mitochondrial carrier"/>
    <property type="match status" value="1"/>
</dbReference>
<evidence type="ECO:0000256" key="10">
    <source>
        <dbReference type="RuleBase" id="RU000488"/>
    </source>
</evidence>
<comment type="similarity">
    <text evidence="2 10">Belongs to the mitochondrial carrier (TC 2.A.29) family.</text>
</comment>
<evidence type="ECO:0000256" key="7">
    <source>
        <dbReference type="ARBA" id="ARBA00023128"/>
    </source>
</evidence>
<evidence type="ECO:0000256" key="9">
    <source>
        <dbReference type="PROSITE-ProRule" id="PRU00282"/>
    </source>
</evidence>
<dbReference type="InterPro" id="IPR018108">
    <property type="entry name" value="MCP_transmembrane"/>
</dbReference>
<feature type="repeat" description="Solcar" evidence="9">
    <location>
        <begin position="1"/>
        <end position="61"/>
    </location>
</feature>
<dbReference type="PANTHER" id="PTHR45624">
    <property type="entry name" value="MITOCHONDRIAL BASIC AMINO ACIDS TRANSPORTER-RELATED"/>
    <property type="match status" value="1"/>
</dbReference>
<keyword evidence="3 10" id="KW-0813">Transport</keyword>
<dbReference type="Pfam" id="PF00153">
    <property type="entry name" value="Mito_carr"/>
    <property type="match status" value="1"/>
</dbReference>
<protein>
    <recommendedName>
        <fullName evidence="13">Mitochondrial carrier domain-containing protein</fullName>
    </recommendedName>
</protein>
<dbReference type="GO" id="GO:0031966">
    <property type="term" value="C:mitochondrial membrane"/>
    <property type="evidence" value="ECO:0007669"/>
    <property type="project" value="UniProtKB-SubCell"/>
</dbReference>
<dbReference type="AlphaFoldDB" id="A0A433DEX8"/>
<dbReference type="InterPro" id="IPR023395">
    <property type="entry name" value="MCP_dom_sf"/>
</dbReference>
<name>A0A433DEX8_9FUNG</name>
<dbReference type="OrthoDB" id="1914176at2759"/>
<dbReference type="InterPro" id="IPR050567">
    <property type="entry name" value="Mitochondrial_Carrier"/>
</dbReference>
<comment type="caution">
    <text evidence="11">The sequence shown here is derived from an EMBL/GenBank/DDBJ whole genome shotgun (WGS) entry which is preliminary data.</text>
</comment>
<evidence type="ECO:0000313" key="11">
    <source>
        <dbReference type="EMBL" id="RUP49401.1"/>
    </source>
</evidence>
<dbReference type="PANTHER" id="PTHR45624:SF10">
    <property type="entry name" value="SLC (SOLUTE CARRIER) HOMOLOG"/>
    <property type="match status" value="1"/>
</dbReference>
<keyword evidence="4 9" id="KW-0812">Transmembrane</keyword>
<keyword evidence="6" id="KW-1133">Transmembrane helix</keyword>
<dbReference type="Gene3D" id="1.50.40.10">
    <property type="entry name" value="Mitochondrial carrier domain"/>
    <property type="match status" value="1"/>
</dbReference>
<dbReference type="GO" id="GO:0022857">
    <property type="term" value="F:transmembrane transporter activity"/>
    <property type="evidence" value="ECO:0007669"/>
    <property type="project" value="TreeGrafter"/>
</dbReference>
<keyword evidence="5" id="KW-0677">Repeat</keyword>
<accession>A0A433DEX8</accession>